<keyword evidence="5 6" id="KW-0472">Membrane</keyword>
<feature type="transmembrane region" description="Helical" evidence="6">
    <location>
        <begin position="276"/>
        <end position="295"/>
    </location>
</feature>
<dbReference type="Pfam" id="PF03631">
    <property type="entry name" value="Virul_fac_BrkB"/>
    <property type="match status" value="1"/>
</dbReference>
<evidence type="ECO:0000256" key="2">
    <source>
        <dbReference type="ARBA" id="ARBA00022475"/>
    </source>
</evidence>
<evidence type="ECO:0000256" key="4">
    <source>
        <dbReference type="ARBA" id="ARBA00022989"/>
    </source>
</evidence>
<dbReference type="PANTHER" id="PTHR30213">
    <property type="entry name" value="INNER MEMBRANE PROTEIN YHJD"/>
    <property type="match status" value="1"/>
</dbReference>
<dbReference type="InterPro" id="IPR017039">
    <property type="entry name" value="Virul_fac_BrkB"/>
</dbReference>
<reference evidence="7 8" key="1">
    <citation type="submission" date="2017-05" db="EMBL/GenBank/DDBJ databases">
        <title>Biotechnological potential of actinobacteria isolated from South African environments.</title>
        <authorList>
            <person name="Le Roes-Hill M."/>
            <person name="Prins A."/>
            <person name="Durrell K.A."/>
        </authorList>
    </citation>
    <scope>NUCLEOTIDE SEQUENCE [LARGE SCALE GENOMIC DNA]</scope>
    <source>
        <strain evidence="7">BS2</strain>
    </source>
</reference>
<name>A0A243QA89_9ACTN</name>
<keyword evidence="8" id="KW-1185">Reference proteome</keyword>
<evidence type="ECO:0000313" key="8">
    <source>
        <dbReference type="Proteomes" id="UP000194632"/>
    </source>
</evidence>
<dbReference type="RefSeq" id="WP_086535619.1">
    <property type="nucleotide sequence ID" value="NZ_NGFO01000012.1"/>
</dbReference>
<organism evidence="7 8">
    <name type="scientific">Gordonia lacunae</name>
    <dbReference type="NCBI Taxonomy" id="417102"/>
    <lineage>
        <taxon>Bacteria</taxon>
        <taxon>Bacillati</taxon>
        <taxon>Actinomycetota</taxon>
        <taxon>Actinomycetes</taxon>
        <taxon>Mycobacteriales</taxon>
        <taxon>Gordoniaceae</taxon>
        <taxon>Gordonia</taxon>
    </lineage>
</organism>
<feature type="transmembrane region" description="Helical" evidence="6">
    <location>
        <begin position="210"/>
        <end position="236"/>
    </location>
</feature>
<dbReference type="STRING" id="417102.CA982_12360"/>
<sequence>MTSAPDPAKSPVDTAKSAVDKGMSVVDKGKSAFAAARERWPAVEHLVQTVERYNDRRGNVYAAAISFNGILALVPIIMVVFSVAAFVLANQPQLLDDLQKAVVEAAPGKMGEQLSEVIDSAISSRAAVGIVGLIGAAFTGIGWISGVRVAFTEMYGGRVDRNPVLSKVWDLLTFALLGMAFAVTMALTTLGNSGLTTTMLSWVGLDDASWAPVVVRAVAIIVSVVASWLLFTFVLARLPLVPLPMTHAMKAGLVIAIAFELMKSLGGLYLQSVLGSPAGVAFGPIFGVFVFAYLASRIVLYATAWCATDPINSSYQVVEDPDAELRRPVVISPTVEVNPAPRAAALAAAAGVGAAAAALVGALRRR</sequence>
<keyword evidence="3 6" id="KW-0812">Transmembrane</keyword>
<feature type="transmembrane region" description="Helical" evidence="6">
    <location>
        <begin position="60"/>
        <end position="89"/>
    </location>
</feature>
<dbReference type="EMBL" id="NGFO01000012">
    <property type="protein sequence ID" value="OUC78555.1"/>
    <property type="molecule type" value="Genomic_DNA"/>
</dbReference>
<proteinExistence type="predicted"/>
<dbReference type="AlphaFoldDB" id="A0A243QA89"/>
<dbReference type="Proteomes" id="UP000194632">
    <property type="component" value="Unassembled WGS sequence"/>
</dbReference>
<gene>
    <name evidence="7" type="ORF">CA982_12360</name>
</gene>
<dbReference type="PANTHER" id="PTHR30213:SF1">
    <property type="entry name" value="INNER MEMBRANE PROTEIN YHJD"/>
    <property type="match status" value="1"/>
</dbReference>
<keyword evidence="2" id="KW-1003">Cell membrane</keyword>
<evidence type="ECO:0000256" key="6">
    <source>
        <dbReference type="SAM" id="Phobius"/>
    </source>
</evidence>
<evidence type="ECO:0000256" key="5">
    <source>
        <dbReference type="ARBA" id="ARBA00023136"/>
    </source>
</evidence>
<evidence type="ECO:0000313" key="7">
    <source>
        <dbReference type="EMBL" id="OUC78555.1"/>
    </source>
</evidence>
<feature type="transmembrane region" description="Helical" evidence="6">
    <location>
        <begin position="126"/>
        <end position="151"/>
    </location>
</feature>
<evidence type="ECO:0000256" key="1">
    <source>
        <dbReference type="ARBA" id="ARBA00004651"/>
    </source>
</evidence>
<dbReference type="OrthoDB" id="4127374at2"/>
<protein>
    <submittedName>
        <fullName evidence="7">Inner membrane protein YhjD</fullName>
    </submittedName>
</protein>
<feature type="transmembrane region" description="Helical" evidence="6">
    <location>
        <begin position="171"/>
        <end position="190"/>
    </location>
</feature>
<comment type="subcellular location">
    <subcellularLocation>
        <location evidence="1">Cell membrane</location>
        <topology evidence="1">Multi-pass membrane protein</topology>
    </subcellularLocation>
</comment>
<dbReference type="GO" id="GO:0005886">
    <property type="term" value="C:plasma membrane"/>
    <property type="evidence" value="ECO:0007669"/>
    <property type="project" value="UniProtKB-SubCell"/>
</dbReference>
<evidence type="ECO:0000256" key="3">
    <source>
        <dbReference type="ARBA" id="ARBA00022692"/>
    </source>
</evidence>
<keyword evidence="4 6" id="KW-1133">Transmembrane helix</keyword>
<feature type="transmembrane region" description="Helical" evidence="6">
    <location>
        <begin position="248"/>
        <end position="270"/>
    </location>
</feature>
<comment type="caution">
    <text evidence="7">The sequence shown here is derived from an EMBL/GenBank/DDBJ whole genome shotgun (WGS) entry which is preliminary data.</text>
</comment>
<accession>A0A243QA89</accession>